<dbReference type="SUPFAM" id="SSF48317">
    <property type="entry name" value="Acid phosphatase/Vanadium-dependent haloperoxidase"/>
    <property type="match status" value="1"/>
</dbReference>
<dbReference type="PANTHER" id="PTHR14969">
    <property type="entry name" value="SPHINGOSINE-1-PHOSPHATE PHOSPHOHYDROLASE"/>
    <property type="match status" value="1"/>
</dbReference>
<dbReference type="SMART" id="SM00014">
    <property type="entry name" value="acidPPc"/>
    <property type="match status" value="1"/>
</dbReference>
<feature type="signal peptide" evidence="1">
    <location>
        <begin position="1"/>
        <end position="19"/>
    </location>
</feature>
<name>A0A2W7RZ04_9BACT</name>
<dbReference type="AlphaFoldDB" id="A0A2W7RZ04"/>
<feature type="domain" description="Phosphatidic acid phosphatase type 2/haloperoxidase" evidence="2">
    <location>
        <begin position="73"/>
        <end position="185"/>
    </location>
</feature>
<reference evidence="3 4" key="1">
    <citation type="submission" date="2018-06" db="EMBL/GenBank/DDBJ databases">
        <title>Genomic Encyclopedia of Archaeal and Bacterial Type Strains, Phase II (KMG-II): from individual species to whole genera.</title>
        <authorList>
            <person name="Goeker M."/>
        </authorList>
    </citation>
    <scope>NUCLEOTIDE SEQUENCE [LARGE SCALE GENOMIC DNA]</scope>
    <source>
        <strain evidence="3 4">DSM 23241</strain>
    </source>
</reference>
<keyword evidence="1" id="KW-0732">Signal</keyword>
<dbReference type="Proteomes" id="UP000249720">
    <property type="component" value="Unassembled WGS sequence"/>
</dbReference>
<evidence type="ECO:0000313" key="4">
    <source>
        <dbReference type="Proteomes" id="UP000249720"/>
    </source>
</evidence>
<protein>
    <submittedName>
        <fullName evidence="3">Undecaprenyl-diphosphatase</fullName>
    </submittedName>
</protein>
<sequence>MKKLFFLFLLLGTLHSSYAQNVDIDLLTRLNPNQPNSIVWRGATSSAYPLSVGVPAGIWFYATLKNNQSLRQQAYAVGGSVIISAALAEAVKLSVNRPRPYTTYPQLVHPYDASEAGYSMPSGHVSLAFANATALALTFKKWYVTVPAFAWATAVGYSRLYLGEHYPSDVLTAAIIGAGSAYAGRWLTQKYFQRKKEHKNKGGL</sequence>
<comment type="caution">
    <text evidence="3">The sequence shown here is derived from an EMBL/GenBank/DDBJ whole genome shotgun (WGS) entry which is preliminary data.</text>
</comment>
<accession>A0A2W7RZ04</accession>
<proteinExistence type="predicted"/>
<dbReference type="InterPro" id="IPR000326">
    <property type="entry name" value="PAP2/HPO"/>
</dbReference>
<dbReference type="Pfam" id="PF01569">
    <property type="entry name" value="PAP2"/>
    <property type="match status" value="1"/>
</dbReference>
<dbReference type="OrthoDB" id="9773582at2"/>
<dbReference type="InterPro" id="IPR036938">
    <property type="entry name" value="PAP2/HPO_sf"/>
</dbReference>
<evidence type="ECO:0000259" key="2">
    <source>
        <dbReference type="SMART" id="SM00014"/>
    </source>
</evidence>
<evidence type="ECO:0000256" key="1">
    <source>
        <dbReference type="SAM" id="SignalP"/>
    </source>
</evidence>
<feature type="chain" id="PRO_5016109553" evidence="1">
    <location>
        <begin position="20"/>
        <end position="204"/>
    </location>
</feature>
<dbReference type="PANTHER" id="PTHR14969:SF13">
    <property type="entry name" value="AT30094P"/>
    <property type="match status" value="1"/>
</dbReference>
<gene>
    <name evidence="3" type="ORF">LX80_00448</name>
</gene>
<organism evidence="3 4">
    <name type="scientific">Hydrotalea sandarakina</name>
    <dbReference type="NCBI Taxonomy" id="1004304"/>
    <lineage>
        <taxon>Bacteria</taxon>
        <taxon>Pseudomonadati</taxon>
        <taxon>Bacteroidota</taxon>
        <taxon>Chitinophagia</taxon>
        <taxon>Chitinophagales</taxon>
        <taxon>Chitinophagaceae</taxon>
        <taxon>Hydrotalea</taxon>
    </lineage>
</organism>
<dbReference type="EMBL" id="QKZV01000001">
    <property type="protein sequence ID" value="PZX65953.1"/>
    <property type="molecule type" value="Genomic_DNA"/>
</dbReference>
<keyword evidence="4" id="KW-1185">Reference proteome</keyword>
<dbReference type="CDD" id="cd01610">
    <property type="entry name" value="PAP2_like"/>
    <property type="match status" value="1"/>
</dbReference>
<dbReference type="RefSeq" id="WP_111293392.1">
    <property type="nucleotide sequence ID" value="NZ_QKZV01000001.1"/>
</dbReference>
<evidence type="ECO:0000313" key="3">
    <source>
        <dbReference type="EMBL" id="PZX65953.1"/>
    </source>
</evidence>
<dbReference type="Gene3D" id="1.20.144.10">
    <property type="entry name" value="Phosphatidic acid phosphatase type 2/haloperoxidase"/>
    <property type="match status" value="1"/>
</dbReference>